<dbReference type="STRING" id="1094558.ME5_00759"/>
<dbReference type="AlphaFoldDB" id="J0ZP55"/>
<accession>J0ZP55</accession>
<dbReference type="eggNOG" id="COG2135">
    <property type="taxonomic scope" value="Bacteria"/>
</dbReference>
<dbReference type="EMBL" id="AIMB01000007">
    <property type="protein sequence ID" value="EJF90358.1"/>
    <property type="molecule type" value="Genomic_DNA"/>
</dbReference>
<evidence type="ECO:0000313" key="2">
    <source>
        <dbReference type="Proteomes" id="UP000008952"/>
    </source>
</evidence>
<keyword evidence="2" id="KW-1185">Reference proteome</keyword>
<gene>
    <name evidence="1" type="ORF">ME5_00759</name>
</gene>
<comment type="caution">
    <text evidence="1">The sequence shown here is derived from an EMBL/GenBank/DDBJ whole genome shotgun (WGS) entry which is preliminary data.</text>
</comment>
<name>J0ZP55_9HYPH</name>
<evidence type="ECO:0000313" key="1">
    <source>
        <dbReference type="EMBL" id="EJF90358.1"/>
    </source>
</evidence>
<reference evidence="1 2" key="1">
    <citation type="submission" date="2012-03" db="EMBL/GenBank/DDBJ databases">
        <title>The Genome Sequence of Bartonella tamiae Th239.</title>
        <authorList>
            <consortium name="The Broad Institute Genome Sequencing Platform"/>
            <consortium name="The Broad Institute Genome Sequencing Center for Infectious Disease"/>
            <person name="Feldgarden M."/>
            <person name="Kirby J."/>
            <person name="Kosoy M."/>
            <person name="Birtles R."/>
            <person name="Probert W.S."/>
            <person name="Chiaraviglio L."/>
            <person name="Young S.K."/>
            <person name="Zeng Q."/>
            <person name="Gargeya S."/>
            <person name="Fitzgerald M."/>
            <person name="Haas B."/>
            <person name="Abouelleil A."/>
            <person name="Alvarado L."/>
            <person name="Arachchi H.M."/>
            <person name="Berlin A."/>
            <person name="Chapman S.B."/>
            <person name="Gearin G."/>
            <person name="Goldberg J."/>
            <person name="Griggs A."/>
            <person name="Gujja S."/>
            <person name="Hansen M."/>
            <person name="Heiman D."/>
            <person name="Howarth C."/>
            <person name="Larimer J."/>
            <person name="Lui A."/>
            <person name="MacDonald P.J.P."/>
            <person name="McCowen C."/>
            <person name="Montmayeur A."/>
            <person name="Murphy C."/>
            <person name="Neiman D."/>
            <person name="Pearson M."/>
            <person name="Priest M."/>
            <person name="Roberts A."/>
            <person name="Saif S."/>
            <person name="Shea T."/>
            <person name="Sisk P."/>
            <person name="Stolte C."/>
            <person name="Sykes S."/>
            <person name="Wortman J."/>
            <person name="Nusbaum C."/>
            <person name="Birren B."/>
        </authorList>
    </citation>
    <scope>NUCLEOTIDE SEQUENCE [LARGE SCALE GENOMIC DNA]</scope>
    <source>
        <strain evidence="1 2">Th239</strain>
    </source>
</reference>
<organism evidence="1 2">
    <name type="scientific">Bartonella tamiae Th239</name>
    <dbReference type="NCBI Taxonomy" id="1094558"/>
    <lineage>
        <taxon>Bacteria</taxon>
        <taxon>Pseudomonadati</taxon>
        <taxon>Pseudomonadota</taxon>
        <taxon>Alphaproteobacteria</taxon>
        <taxon>Hyphomicrobiales</taxon>
        <taxon>Bartonellaceae</taxon>
        <taxon>Bartonella</taxon>
    </lineage>
</organism>
<dbReference type="HOGENOM" id="CLU_1892066_0_0_5"/>
<dbReference type="Proteomes" id="UP000008952">
    <property type="component" value="Unassembled WGS sequence"/>
</dbReference>
<proteinExistence type="predicted"/>
<protein>
    <submittedName>
        <fullName evidence="1">Uncharacterized protein</fullName>
    </submittedName>
</protein>
<sequence>MQCSPHVMSQLSRPSPGVEMAASLFSKRLLEQLVLRAHLGIYLLQPPVLIFKCLHLADHRRIHPTILRPPLVKRSCAHAMFPAKLGYRNTAFRLANNGKDLRFAKSARLHQNLLNQYEEKILLLNPFIYWGDYP</sequence>